<comment type="similarity">
    <text evidence="3 9">Belongs to the acetyltransferase family. EctA subfamily.</text>
</comment>
<evidence type="ECO:0000256" key="5">
    <source>
        <dbReference type="ARBA" id="ARBA00017935"/>
    </source>
</evidence>
<dbReference type="Gene3D" id="3.40.630.30">
    <property type="match status" value="1"/>
</dbReference>
<accession>A0A161HT13</accession>
<dbReference type="PATRIC" id="fig|1300344.3.peg.3293"/>
<dbReference type="UniPathway" id="UPA00067">
    <property type="reaction ID" value="UER00122"/>
</dbReference>
<evidence type="ECO:0000256" key="2">
    <source>
        <dbReference type="ARBA" id="ARBA00004978"/>
    </source>
</evidence>
<dbReference type="SUPFAM" id="SSF55729">
    <property type="entry name" value="Acyl-CoA N-acyltransferases (Nat)"/>
    <property type="match status" value="1"/>
</dbReference>
<dbReference type="STRING" id="1300344.I598_3273"/>
<dbReference type="NCBIfam" id="TIGR02406">
    <property type="entry name" value="ectoine_EctA"/>
    <property type="match status" value="1"/>
</dbReference>
<evidence type="ECO:0000259" key="11">
    <source>
        <dbReference type="PROSITE" id="PS51186"/>
    </source>
</evidence>
<evidence type="ECO:0000313" key="12">
    <source>
        <dbReference type="EMBL" id="ANC32782.1"/>
    </source>
</evidence>
<gene>
    <name evidence="9 12" type="primary">ectA</name>
    <name evidence="12" type="ORF">I598_3273</name>
</gene>
<dbReference type="EC" id="2.3.1.178" evidence="4 9"/>
<dbReference type="InterPro" id="IPR000182">
    <property type="entry name" value="GNAT_dom"/>
</dbReference>
<dbReference type="EMBL" id="CP014209">
    <property type="protein sequence ID" value="ANC32782.1"/>
    <property type="molecule type" value="Genomic_DNA"/>
</dbReference>
<feature type="compositionally biased region" description="Basic and acidic residues" evidence="10">
    <location>
        <begin position="12"/>
        <end position="29"/>
    </location>
</feature>
<dbReference type="KEGG" id="ido:I598_3273"/>
<reference evidence="12 13" key="1">
    <citation type="submission" date="2016-01" db="EMBL/GenBank/DDBJ databases">
        <title>Complete genome sequence of a soil Actinobacterium, Isoptericola dokdonensis DS-3.</title>
        <authorList>
            <person name="Kwon S.-K."/>
            <person name="Kim J.F."/>
        </authorList>
    </citation>
    <scope>NUCLEOTIDE SEQUENCE [LARGE SCALE GENOMIC DNA]</scope>
    <source>
        <strain evidence="12 13">DS-3</strain>
    </source>
</reference>
<evidence type="ECO:0000256" key="3">
    <source>
        <dbReference type="ARBA" id="ARBA00010712"/>
    </source>
</evidence>
<evidence type="ECO:0000256" key="4">
    <source>
        <dbReference type="ARBA" id="ARBA00012355"/>
    </source>
</evidence>
<comment type="function">
    <text evidence="1 9">Catalyzes the acetylation of L-2,4-diaminobutyrate (DABA) to gamma-N-acetyl-alpha,gamma-diaminobutyric acid (ADABA) with acetyl coenzyme A.</text>
</comment>
<keyword evidence="7 9" id="KW-0012">Acyltransferase</keyword>
<sequence length="190" mass="20867">MVVDGMTIFDTAPRDRSSDENDHDAERVEREPARLAIRRPTVADGAAMWRVARDSGSLDLNSSYSYLLLATHFADTCRVATLDGDVVGFVSGYVLPADATRWFCWQVAVDERARGRRVAGRLLDAVIDDLPAVTSLATTVTVDNAASRSVFRRWADSRGATLTETDGFDAEHFPDGHEAEPLLVVDGVRR</sequence>
<dbReference type="PROSITE" id="PS51186">
    <property type="entry name" value="GNAT"/>
    <property type="match status" value="1"/>
</dbReference>
<evidence type="ECO:0000256" key="6">
    <source>
        <dbReference type="ARBA" id="ARBA00022679"/>
    </source>
</evidence>
<name>A0A161HT13_9MICO</name>
<evidence type="ECO:0000313" key="13">
    <source>
        <dbReference type="Proteomes" id="UP000076794"/>
    </source>
</evidence>
<evidence type="ECO:0000256" key="1">
    <source>
        <dbReference type="ARBA" id="ARBA00003741"/>
    </source>
</evidence>
<keyword evidence="13" id="KW-1185">Reference proteome</keyword>
<dbReference type="AlphaFoldDB" id="A0A161HT13"/>
<organism evidence="12 13">
    <name type="scientific">Isoptericola dokdonensis DS-3</name>
    <dbReference type="NCBI Taxonomy" id="1300344"/>
    <lineage>
        <taxon>Bacteria</taxon>
        <taxon>Bacillati</taxon>
        <taxon>Actinomycetota</taxon>
        <taxon>Actinomycetes</taxon>
        <taxon>Micrococcales</taxon>
        <taxon>Promicromonosporaceae</taxon>
        <taxon>Isoptericola</taxon>
    </lineage>
</organism>
<evidence type="ECO:0000256" key="9">
    <source>
        <dbReference type="RuleBase" id="RU365045"/>
    </source>
</evidence>
<evidence type="ECO:0000256" key="7">
    <source>
        <dbReference type="ARBA" id="ARBA00023315"/>
    </source>
</evidence>
<dbReference type="GO" id="GO:0033816">
    <property type="term" value="F:diaminobutyrate acetyltransferase activity"/>
    <property type="evidence" value="ECO:0007669"/>
    <property type="project" value="UniProtKB-EC"/>
</dbReference>
<protein>
    <recommendedName>
        <fullName evidence="5 9">L-2,4-diaminobutyric acid acetyltransferase</fullName>
        <shortName evidence="9">DABA acetyltransferase</shortName>
        <ecNumber evidence="4 9">2.3.1.178</ecNumber>
    </recommendedName>
</protein>
<dbReference type="Pfam" id="PF00583">
    <property type="entry name" value="Acetyltransf_1"/>
    <property type="match status" value="1"/>
</dbReference>
<evidence type="ECO:0000256" key="10">
    <source>
        <dbReference type="SAM" id="MobiDB-lite"/>
    </source>
</evidence>
<feature type="region of interest" description="Disordered" evidence="10">
    <location>
        <begin position="1"/>
        <end position="29"/>
    </location>
</feature>
<comment type="catalytic activity">
    <reaction evidence="8 9">
        <text>L-2,4-diaminobutanoate + acetyl-CoA = (2S)-4-acetamido-2-aminobutanoate + CoA + H(+)</text>
        <dbReference type="Rhea" id="RHEA:16901"/>
        <dbReference type="ChEBI" id="CHEBI:15378"/>
        <dbReference type="ChEBI" id="CHEBI:57287"/>
        <dbReference type="ChEBI" id="CHEBI:57288"/>
        <dbReference type="ChEBI" id="CHEBI:58761"/>
        <dbReference type="ChEBI" id="CHEBI:58929"/>
        <dbReference type="EC" id="2.3.1.178"/>
    </reaction>
</comment>
<dbReference type="Proteomes" id="UP000076794">
    <property type="component" value="Chromosome"/>
</dbReference>
<comment type="pathway">
    <text evidence="2 9">Amine and polyamine biosynthesis; ectoine biosynthesis; L-ectoine from L-aspartate 4-semialdehyde: step 2/3.</text>
</comment>
<dbReference type="InterPro" id="IPR016181">
    <property type="entry name" value="Acyl_CoA_acyltransferase"/>
</dbReference>
<evidence type="ECO:0000256" key="8">
    <source>
        <dbReference type="ARBA" id="ARBA00048924"/>
    </source>
</evidence>
<feature type="domain" description="N-acetyltransferase" evidence="11">
    <location>
        <begin position="35"/>
        <end position="180"/>
    </location>
</feature>
<proteinExistence type="inferred from homology"/>
<dbReference type="InterPro" id="IPR012772">
    <property type="entry name" value="Ectoine_EctA"/>
</dbReference>
<keyword evidence="6 9" id="KW-0808">Transferase</keyword>
<dbReference type="GO" id="GO:0019491">
    <property type="term" value="P:ectoine biosynthetic process"/>
    <property type="evidence" value="ECO:0007669"/>
    <property type="project" value="UniProtKB-UniPathway"/>
</dbReference>